<dbReference type="InterPro" id="IPR032974">
    <property type="entry name" value="Polypren_kinase"/>
</dbReference>
<keyword evidence="8 11" id="KW-1133">Transmembrane helix</keyword>
<feature type="transmembrane region" description="Helical" evidence="11">
    <location>
        <begin position="731"/>
        <end position="753"/>
    </location>
</feature>
<dbReference type="GO" id="GO:0005789">
    <property type="term" value="C:endoplasmic reticulum membrane"/>
    <property type="evidence" value="ECO:0007669"/>
    <property type="project" value="UniProtKB-SubCell"/>
</dbReference>
<feature type="compositionally biased region" description="Basic residues" evidence="10">
    <location>
        <begin position="136"/>
        <end position="148"/>
    </location>
</feature>
<dbReference type="PANTHER" id="PTHR13205">
    <property type="entry name" value="TRANSMEMBRANE PROTEIN 15-RELATED"/>
    <property type="match status" value="1"/>
</dbReference>
<keyword evidence="13" id="KW-1185">Reference proteome</keyword>
<evidence type="ECO:0000256" key="4">
    <source>
        <dbReference type="ARBA" id="ARBA00022679"/>
    </source>
</evidence>
<evidence type="ECO:0000256" key="6">
    <source>
        <dbReference type="ARBA" id="ARBA00022777"/>
    </source>
</evidence>
<dbReference type="GO" id="GO:0016779">
    <property type="term" value="F:nucleotidyltransferase activity"/>
    <property type="evidence" value="ECO:0007669"/>
    <property type="project" value="UniProtKB-KW"/>
</dbReference>
<feature type="compositionally biased region" description="Low complexity" evidence="10">
    <location>
        <begin position="480"/>
        <end position="489"/>
    </location>
</feature>
<dbReference type="EMBL" id="JANBVN010000025">
    <property type="protein sequence ID" value="KAJ9161226.1"/>
    <property type="molecule type" value="Genomic_DNA"/>
</dbReference>
<keyword evidence="5 11" id="KW-0812">Transmembrane</keyword>
<dbReference type="EC" id="2.7.1.108" evidence="3"/>
<keyword evidence="7" id="KW-0256">Endoplasmic reticulum</keyword>
<proteinExistence type="inferred from homology"/>
<name>A0AA38W2B0_9PEZI</name>
<comment type="caution">
    <text evidence="12">The sequence shown here is derived from an EMBL/GenBank/DDBJ whole genome shotgun (WGS) entry which is preliminary data.</text>
</comment>
<feature type="region of interest" description="Disordered" evidence="10">
    <location>
        <begin position="1"/>
        <end position="20"/>
    </location>
</feature>
<keyword evidence="12" id="KW-0548">Nucleotidyltransferase</keyword>
<sequence length="905" mass="97856">MHDKSEVPIPAPTILATTGDDAEHLRVLSRSPHPYRRQKSELLEPSETIIHKPAVTGARNSTDATALLTPTQSTPASDSGTEADDEHVLKGLPAPKARLHKGLRGQNEPISGSSTPLLSPAIVEEESRPAATNGPSRHRPDRIRRSRGERIRRRKEVVRRSAEVLLLASLAGLVGASEDAQPFATRYRRELAGDSLLVLCLLAAYPVRLVLWAYRQGKPSRAIPISLPSSFDPAPVLYPPVLPVLLSLLVAVNVRGVILPNLVLSLSTLPAPLIPTVGSSETLNPIHWLLTLAPLLLAGHTPRDSGGNGPMMDRQGKELLVLIYPLHQHLCSILHYLTTTSLLPAELQLLSVGLINILLLSYSPQAEILKALLWVAGVPIILLCGPVIRWGIILARVPKWRFSRSPAPSRGFSVSRFLRSVLLVFTRPKHDRPCPDFEHTTAESGDSSDDDYSLTLSRVVSIDRARRRDSLEGLGEMADGQPGSPEGGFPSPPRRHTLPSLRAWQQSKTHTPSGRRKRSASSTVQSFFSLTKAQATARKWLYAGYVYVCIVGIILVGVREYIGVYALAGNEPIGWAMGYLFGDLPWFRFQVVKANLQRWILLPPRLEATTETCHPGRIEHIRHALLGPANTRLFLSAYFLAIITTGLAIVFRLSPIYEVDTRRKVFHFMMVAMFLPATFVDPTFAALGLSVVLAAFLLLDLLRASQLPPLSKPIANFLTPYVDGRDLRGPVVVSHIFLLIGCAIPLWLALAAVPRNGEGGALAAGWEVPTRDVSMISGVACVGLGDAAASLIGRRWGRHKWLWGGGKSLEGSAAFAVAVFAGLMAASVWLAIGGWPVTGHHHHPAATLEGGSTALGRGIRDLGAAVPKTALCASMASLTEAVLTGGNDNVVVPVVLWACVKGMGI</sequence>
<evidence type="ECO:0000256" key="2">
    <source>
        <dbReference type="ARBA" id="ARBA00010794"/>
    </source>
</evidence>
<accession>A0AA38W2B0</accession>
<dbReference type="PANTHER" id="PTHR13205:SF15">
    <property type="entry name" value="DOLICHOL KINASE"/>
    <property type="match status" value="1"/>
</dbReference>
<feature type="region of interest" description="Disordered" evidence="10">
    <location>
        <begin position="472"/>
        <end position="497"/>
    </location>
</feature>
<evidence type="ECO:0000313" key="13">
    <source>
        <dbReference type="Proteomes" id="UP001174691"/>
    </source>
</evidence>
<feature type="region of interest" description="Disordered" evidence="10">
    <location>
        <begin position="125"/>
        <end position="148"/>
    </location>
</feature>
<evidence type="ECO:0000313" key="12">
    <source>
        <dbReference type="EMBL" id="KAJ9161226.1"/>
    </source>
</evidence>
<protein>
    <recommendedName>
        <fullName evidence="3">dolichol kinase</fullName>
        <ecNumber evidence="3">2.7.1.108</ecNumber>
    </recommendedName>
</protein>
<keyword evidence="6" id="KW-0418">Kinase</keyword>
<evidence type="ECO:0000256" key="5">
    <source>
        <dbReference type="ARBA" id="ARBA00022692"/>
    </source>
</evidence>
<keyword evidence="4" id="KW-0808">Transferase</keyword>
<evidence type="ECO:0000256" key="10">
    <source>
        <dbReference type="SAM" id="MobiDB-lite"/>
    </source>
</evidence>
<evidence type="ECO:0000256" key="1">
    <source>
        <dbReference type="ARBA" id="ARBA00004477"/>
    </source>
</evidence>
<evidence type="ECO:0000256" key="11">
    <source>
        <dbReference type="SAM" id="Phobius"/>
    </source>
</evidence>
<feature type="transmembrane region" description="Helical" evidence="11">
    <location>
        <begin position="813"/>
        <end position="832"/>
    </location>
</feature>
<evidence type="ECO:0000256" key="3">
    <source>
        <dbReference type="ARBA" id="ARBA00012132"/>
    </source>
</evidence>
<dbReference type="Proteomes" id="UP001174691">
    <property type="component" value="Unassembled WGS sequence"/>
</dbReference>
<feature type="transmembrane region" description="Helical" evidence="11">
    <location>
        <begin position="773"/>
        <end position="792"/>
    </location>
</feature>
<evidence type="ECO:0000256" key="8">
    <source>
        <dbReference type="ARBA" id="ARBA00022989"/>
    </source>
</evidence>
<evidence type="ECO:0000256" key="7">
    <source>
        <dbReference type="ARBA" id="ARBA00022824"/>
    </source>
</evidence>
<dbReference type="GO" id="GO:0004168">
    <property type="term" value="F:dolichol kinase activity"/>
    <property type="evidence" value="ECO:0007669"/>
    <property type="project" value="UniProtKB-EC"/>
</dbReference>
<comment type="subcellular location">
    <subcellularLocation>
        <location evidence="1">Endoplasmic reticulum membrane</location>
        <topology evidence="1">Multi-pass membrane protein</topology>
    </subcellularLocation>
</comment>
<keyword evidence="9 11" id="KW-0472">Membrane</keyword>
<comment type="similarity">
    <text evidence="2">Belongs to the polyprenol kinase family.</text>
</comment>
<evidence type="ECO:0000256" key="9">
    <source>
        <dbReference type="ARBA" id="ARBA00023136"/>
    </source>
</evidence>
<gene>
    <name evidence="12" type="ORF">NKR19_g2447</name>
</gene>
<dbReference type="GO" id="GO:0043048">
    <property type="term" value="P:dolichyl monophosphate biosynthetic process"/>
    <property type="evidence" value="ECO:0007669"/>
    <property type="project" value="TreeGrafter"/>
</dbReference>
<feature type="transmembrane region" description="Helical" evidence="11">
    <location>
        <begin position="371"/>
        <end position="395"/>
    </location>
</feature>
<organism evidence="12 13">
    <name type="scientific">Coniochaeta hoffmannii</name>
    <dbReference type="NCBI Taxonomy" id="91930"/>
    <lineage>
        <taxon>Eukaryota</taxon>
        <taxon>Fungi</taxon>
        <taxon>Dikarya</taxon>
        <taxon>Ascomycota</taxon>
        <taxon>Pezizomycotina</taxon>
        <taxon>Sordariomycetes</taxon>
        <taxon>Sordariomycetidae</taxon>
        <taxon>Coniochaetales</taxon>
        <taxon>Coniochaetaceae</taxon>
        <taxon>Coniochaeta</taxon>
    </lineage>
</organism>
<feature type="transmembrane region" description="Helical" evidence="11">
    <location>
        <begin position="633"/>
        <end position="653"/>
    </location>
</feature>
<dbReference type="AlphaFoldDB" id="A0AA38W2B0"/>
<feature type="transmembrane region" description="Helical" evidence="11">
    <location>
        <begin position="540"/>
        <end position="558"/>
    </location>
</feature>
<reference evidence="12" key="1">
    <citation type="submission" date="2022-07" db="EMBL/GenBank/DDBJ databases">
        <title>Fungi with potential for degradation of polypropylene.</title>
        <authorList>
            <person name="Gostincar C."/>
        </authorList>
    </citation>
    <scope>NUCLEOTIDE SEQUENCE</scope>
    <source>
        <strain evidence="12">EXF-13287</strain>
    </source>
</reference>